<feature type="transmembrane region" description="Helical" evidence="1">
    <location>
        <begin position="64"/>
        <end position="84"/>
    </location>
</feature>
<gene>
    <name evidence="2" type="ORF">H1D41_10930</name>
</gene>
<sequence>MNDFSDADIYNTPLPAQRSETHPFHVTSDPLTEEELKRLDNIAWTMENLLPLPGTSVRIGLDSFLGLVPVIGDLCTLVPAAYIIRAAARAGVSRRVLIRMCLNVGVDLLVGVVPIVGDIFDATWNASTRNMQLLRLWLHQNQ</sequence>
<feature type="transmembrane region" description="Helical" evidence="1">
    <location>
        <begin position="96"/>
        <end position="117"/>
    </location>
</feature>
<comment type="caution">
    <text evidence="2">The sequence shown here is derived from an EMBL/GenBank/DDBJ whole genome shotgun (WGS) entry which is preliminary data.</text>
</comment>
<organism evidence="2 3">
    <name type="scientific">Halocynthiibacter styelae</name>
    <dbReference type="NCBI Taxonomy" id="2761955"/>
    <lineage>
        <taxon>Bacteria</taxon>
        <taxon>Pseudomonadati</taxon>
        <taxon>Pseudomonadota</taxon>
        <taxon>Alphaproteobacteria</taxon>
        <taxon>Rhodobacterales</taxon>
        <taxon>Paracoccaceae</taxon>
        <taxon>Halocynthiibacter</taxon>
    </lineage>
</organism>
<evidence type="ECO:0000313" key="3">
    <source>
        <dbReference type="Proteomes" id="UP000640583"/>
    </source>
</evidence>
<dbReference type="EMBL" id="JADCKQ010000007">
    <property type="protein sequence ID" value="MBI1494152.1"/>
    <property type="molecule type" value="Genomic_DNA"/>
</dbReference>
<keyword evidence="1" id="KW-0812">Transmembrane</keyword>
<protein>
    <submittedName>
        <fullName evidence="2">DUF4112 domain-containing protein</fullName>
    </submittedName>
</protein>
<reference evidence="2" key="1">
    <citation type="submission" date="2020-10" db="EMBL/GenBank/DDBJ databases">
        <title>Paenihalocynthiibacter styelae gen. nov., sp. nov., isolated from stalked sea squirt Styela clava.</title>
        <authorList>
            <person name="Kim Y.-O."/>
            <person name="Yoon J.-H."/>
        </authorList>
    </citation>
    <scope>NUCLEOTIDE SEQUENCE</scope>
    <source>
        <strain evidence="2">MYP1-1</strain>
    </source>
</reference>
<keyword evidence="3" id="KW-1185">Reference proteome</keyword>
<evidence type="ECO:0000313" key="2">
    <source>
        <dbReference type="EMBL" id="MBI1494152.1"/>
    </source>
</evidence>
<name>A0A8J7LWC0_9RHOB</name>
<keyword evidence="1" id="KW-1133">Transmembrane helix</keyword>
<dbReference type="PANTHER" id="PTHR35519">
    <property type="entry name" value="MEMBRANE PROTEINS"/>
    <property type="match status" value="1"/>
</dbReference>
<accession>A0A8J7LWC0</accession>
<evidence type="ECO:0000256" key="1">
    <source>
        <dbReference type="SAM" id="Phobius"/>
    </source>
</evidence>
<dbReference type="RefSeq" id="WP_228848940.1">
    <property type="nucleotide sequence ID" value="NZ_JADCKQ010000007.1"/>
</dbReference>
<dbReference type="InterPro" id="IPR025187">
    <property type="entry name" value="DUF4112"/>
</dbReference>
<dbReference type="PANTHER" id="PTHR35519:SF2">
    <property type="entry name" value="PH DOMAIN PROTEIN"/>
    <property type="match status" value="1"/>
</dbReference>
<dbReference type="Pfam" id="PF13430">
    <property type="entry name" value="DUF4112"/>
    <property type="match status" value="1"/>
</dbReference>
<dbReference type="AlphaFoldDB" id="A0A8J7LWC0"/>
<keyword evidence="1" id="KW-0472">Membrane</keyword>
<proteinExistence type="predicted"/>
<dbReference type="Proteomes" id="UP000640583">
    <property type="component" value="Unassembled WGS sequence"/>
</dbReference>